<dbReference type="InterPro" id="IPR050630">
    <property type="entry name" value="WD_repeat_EMAP"/>
</dbReference>
<evidence type="ECO:0000256" key="4">
    <source>
        <dbReference type="ARBA" id="ARBA00023273"/>
    </source>
</evidence>
<dbReference type="SMART" id="SM00320">
    <property type="entry name" value="WD40"/>
    <property type="match status" value="6"/>
</dbReference>
<dbReference type="SUPFAM" id="SSF50978">
    <property type="entry name" value="WD40 repeat-like"/>
    <property type="match status" value="1"/>
</dbReference>
<evidence type="ECO:0000256" key="7">
    <source>
        <dbReference type="SAM" id="MobiDB-lite"/>
    </source>
</evidence>
<keyword evidence="8" id="KW-0282">Flagellum</keyword>
<dbReference type="InterPro" id="IPR001680">
    <property type="entry name" value="WD40_rpt"/>
</dbReference>
<evidence type="ECO:0000256" key="6">
    <source>
        <dbReference type="PROSITE-ProRule" id="PRU00221"/>
    </source>
</evidence>
<comment type="subcellular location">
    <subcellularLocation>
        <location evidence="1">Cell projection</location>
        <location evidence="1">Cilium</location>
    </subcellularLocation>
</comment>
<dbReference type="Proteomes" id="UP001211065">
    <property type="component" value="Unassembled WGS sequence"/>
</dbReference>
<sequence>MSAVDLNSVPDEKLGKTENLPNALDQIWSYGMTSNSFGSVHNISDSYRKVLILMEISHSYFILKGIFYASANTGIIFEHQTGKQHLLQGHCNAITATTVTSNKRWLVTADTGVNCMLIVWDTLPGLTTPVTTKKEGSSVALSTSASLNPLPIKTLFDPHPGGVLACVFTADNKYLITLGSNEPQTLSIWDWTQESDENVCTCTIQGSLQVINTLDLILVSIEINPRNEGELMTTGPDAVNFFVWSKENGIKQHIPTLNSKDFKNNELEFTYSIFLPEVDEAISGTKDGDVVVWANKSLNNLSQTLETGKRATIKCVKLHTGAINFITSVSKKYILTGGEDGFVKVYDNHLRLLLWFERLKAGPIVSISFNNNNTSPDHDLPSQENILSDLDIPEFVVSTKHGKVLKLLKQNSTGSSVAAANLIQQALIKKSLSKGNSQNGTKTGAKAGLKKNKEEFTWNKEVNNGLNSEIEHTNIGSLGILHDGMISRELANTGNNENKTTSTKTTPNSASNTPSVKVLLEVQYEKITCLSCHPKKPVFITGGHSGLIQLWNYETKKLLGSRKFEEVKKVNKSKENGAKPNKEKKASEYNDIYESLSISCLAYSDSGSIIGVGFSNGFVKILDSRTLNDYYEILSTTNAPPQPPFPYPSKHEQKLNAEASKVKSYNGQKLSEAEKKNNLIQISKNAIIFLTFDVTEEYLAAGDDGFGVSIIHREPVVGELNTQEQSHNNSLDNTNLKKKSLNTSFSLSENNTDSFKKKEDIKMQWVLYGRNQAHFQNIVALMFIPKSDPSDEPVLISVSYDRNVAEYDVKNASISGGFALKSLNRIEQTAHPLAATFHPNFNREDEKVSASVPASAKAKLVEEKNINATTLNANSITETKDAQVKNEEENLNSQKLENEEALKKNRINTENFLLISSTDYKFKVYNATTKFCRKTVLGPLYGSPLTNICMIPPETHAKYFAFSTSEKVVGITKLPLDGNPNKFMGVIAHPNEVNETPTFDGEYLLTVGDATVNQWKIQKSSIEIQLSFQAAQSVLEPYLNLVDNTNLGKESPFYKEMEDYFYYAQLRSQGENSTTKRKILDRVQLDQVPYIFQAMGFYPTKIEIENLLNEVKFSLVEKNFNGLVNSVNFEDLIKLYVNHKPAKNYTEEELFRALDDCLEPGKKKNVVFGDEVGKVKVSKENEEITRDGLSALIELYGESFTEEEFKDSFAEILKSRRKYKGLMPDVFTKKEFVEKMLFLEKY</sequence>
<organism evidence="8 9">
    <name type="scientific">Clydaea vesicula</name>
    <dbReference type="NCBI Taxonomy" id="447962"/>
    <lineage>
        <taxon>Eukaryota</taxon>
        <taxon>Fungi</taxon>
        <taxon>Fungi incertae sedis</taxon>
        <taxon>Chytridiomycota</taxon>
        <taxon>Chytridiomycota incertae sedis</taxon>
        <taxon>Chytridiomycetes</taxon>
        <taxon>Lobulomycetales</taxon>
        <taxon>Lobulomycetaceae</taxon>
        <taxon>Clydaea</taxon>
    </lineage>
</organism>
<dbReference type="SUPFAM" id="SSF50998">
    <property type="entry name" value="Quinoprotein alcohol dehydrogenase-like"/>
    <property type="match status" value="1"/>
</dbReference>
<dbReference type="PANTHER" id="PTHR13720">
    <property type="entry name" value="WD-40 REPEAT PROTEIN"/>
    <property type="match status" value="1"/>
</dbReference>
<feature type="compositionally biased region" description="Low complexity" evidence="7">
    <location>
        <begin position="492"/>
        <end position="512"/>
    </location>
</feature>
<dbReference type="InterPro" id="IPR015943">
    <property type="entry name" value="WD40/YVTN_repeat-like_dom_sf"/>
</dbReference>
<keyword evidence="4" id="KW-0966">Cell projection</keyword>
<protein>
    <recommendedName>
        <fullName evidence="5">Cilia- and flagella-associated protein 251</fullName>
    </recommendedName>
</protein>
<name>A0AAD5U3Q9_9FUNG</name>
<evidence type="ECO:0000256" key="3">
    <source>
        <dbReference type="ARBA" id="ARBA00022737"/>
    </source>
</evidence>
<proteinExistence type="predicted"/>
<feature type="repeat" description="WD" evidence="6">
    <location>
        <begin position="520"/>
        <end position="561"/>
    </location>
</feature>
<keyword evidence="9" id="KW-1185">Reference proteome</keyword>
<evidence type="ECO:0000313" key="8">
    <source>
        <dbReference type="EMBL" id="KAJ3223168.1"/>
    </source>
</evidence>
<evidence type="ECO:0000256" key="2">
    <source>
        <dbReference type="ARBA" id="ARBA00022574"/>
    </source>
</evidence>
<dbReference type="PROSITE" id="PS50082">
    <property type="entry name" value="WD_REPEATS_2"/>
    <property type="match status" value="1"/>
</dbReference>
<accession>A0AAD5U3Q9</accession>
<evidence type="ECO:0000256" key="5">
    <source>
        <dbReference type="ARBA" id="ARBA00040994"/>
    </source>
</evidence>
<dbReference type="Pfam" id="PF00400">
    <property type="entry name" value="WD40"/>
    <property type="match status" value="3"/>
</dbReference>
<keyword evidence="3" id="KW-0677">Repeat</keyword>
<keyword evidence="8" id="KW-0969">Cilium</keyword>
<dbReference type="EMBL" id="JADGJW010000141">
    <property type="protein sequence ID" value="KAJ3223168.1"/>
    <property type="molecule type" value="Genomic_DNA"/>
</dbReference>
<dbReference type="AlphaFoldDB" id="A0AAD5U3Q9"/>
<feature type="region of interest" description="Disordered" evidence="7">
    <location>
        <begin position="877"/>
        <end position="896"/>
    </location>
</feature>
<dbReference type="InterPro" id="IPR036322">
    <property type="entry name" value="WD40_repeat_dom_sf"/>
</dbReference>
<dbReference type="GO" id="GO:0031514">
    <property type="term" value="C:motile cilium"/>
    <property type="evidence" value="ECO:0007669"/>
    <property type="project" value="TreeGrafter"/>
</dbReference>
<evidence type="ECO:0000256" key="1">
    <source>
        <dbReference type="ARBA" id="ARBA00004138"/>
    </source>
</evidence>
<feature type="region of interest" description="Disordered" evidence="7">
    <location>
        <begin position="491"/>
        <end position="512"/>
    </location>
</feature>
<reference evidence="8" key="1">
    <citation type="submission" date="2020-05" db="EMBL/GenBank/DDBJ databases">
        <title>Phylogenomic resolution of chytrid fungi.</title>
        <authorList>
            <person name="Stajich J.E."/>
            <person name="Amses K."/>
            <person name="Simmons R."/>
            <person name="Seto K."/>
            <person name="Myers J."/>
            <person name="Bonds A."/>
            <person name="Quandt C.A."/>
            <person name="Barry K."/>
            <person name="Liu P."/>
            <person name="Grigoriev I."/>
            <person name="Longcore J.E."/>
            <person name="James T.Y."/>
        </authorList>
    </citation>
    <scope>NUCLEOTIDE SEQUENCE</scope>
    <source>
        <strain evidence="8">JEL0476</strain>
    </source>
</reference>
<evidence type="ECO:0000313" key="9">
    <source>
        <dbReference type="Proteomes" id="UP001211065"/>
    </source>
</evidence>
<dbReference type="Gene3D" id="2.130.10.10">
    <property type="entry name" value="YVTN repeat-like/Quinoprotein amine dehydrogenase"/>
    <property type="match status" value="4"/>
</dbReference>
<gene>
    <name evidence="8" type="primary">WDR66</name>
    <name evidence="8" type="ORF">HK099_001470</name>
</gene>
<comment type="caution">
    <text evidence="8">The sequence shown here is derived from an EMBL/GenBank/DDBJ whole genome shotgun (WGS) entry which is preliminary data.</text>
</comment>
<dbReference type="InterPro" id="IPR011047">
    <property type="entry name" value="Quinoprotein_ADH-like_sf"/>
</dbReference>
<dbReference type="PANTHER" id="PTHR13720:SF13">
    <property type="entry name" value="CILIA- AND FLAGELLA-ASSOCIATED PROTEIN 251"/>
    <property type="match status" value="1"/>
</dbReference>
<keyword evidence="2 6" id="KW-0853">WD repeat</keyword>
<feature type="compositionally biased region" description="Basic and acidic residues" evidence="7">
    <location>
        <begin position="878"/>
        <end position="888"/>
    </location>
</feature>